<evidence type="ECO:0000256" key="1">
    <source>
        <dbReference type="ARBA" id="ARBA00004370"/>
    </source>
</evidence>
<name>A0A8C8W385_PERMB</name>
<protein>
    <recommendedName>
        <fullName evidence="8">Guanylate cyclase domain-containing protein</fullName>
    </recommendedName>
</protein>
<sequence length="118" mass="13224">MPRYCLFGDTVNTASRMESTGLPYRIHISRSTVQTLLSLDEGYMIDVRGQTELKGKGLEETYWLTGKVGFCRPLPTPLSIRPGDPWQDRINQEIRTGFAKARQGLAEPRRSGEAEPGP</sequence>
<dbReference type="InterPro" id="IPR029787">
    <property type="entry name" value="Nucleotide_cyclase"/>
</dbReference>
<dbReference type="Ensembl" id="ENSPEMT00000035048.1">
    <property type="protein sequence ID" value="ENSPEMP00000033527.1"/>
    <property type="gene ID" value="ENSPEMG00000026314.1"/>
</dbReference>
<dbReference type="PROSITE" id="PS50125">
    <property type="entry name" value="GUANYLATE_CYCLASE_2"/>
    <property type="match status" value="1"/>
</dbReference>
<feature type="domain" description="Guanylate cyclase" evidence="8">
    <location>
        <begin position="1"/>
        <end position="18"/>
    </location>
</feature>
<evidence type="ECO:0000256" key="3">
    <source>
        <dbReference type="ARBA" id="ARBA00022741"/>
    </source>
</evidence>
<reference evidence="9" key="3">
    <citation type="submission" date="2025-09" db="UniProtKB">
        <authorList>
            <consortium name="Ensembl"/>
        </authorList>
    </citation>
    <scope>IDENTIFICATION</scope>
</reference>
<dbReference type="Proteomes" id="UP000694547">
    <property type="component" value="Chromosome 1"/>
</dbReference>
<dbReference type="GO" id="GO:0005886">
    <property type="term" value="C:plasma membrane"/>
    <property type="evidence" value="ECO:0007669"/>
    <property type="project" value="TreeGrafter"/>
</dbReference>
<evidence type="ECO:0000256" key="5">
    <source>
        <dbReference type="ARBA" id="ARBA00023136"/>
    </source>
</evidence>
<dbReference type="AlphaFoldDB" id="A0A8C8W385"/>
<feature type="region of interest" description="Disordered" evidence="7">
    <location>
        <begin position="97"/>
        <end position="118"/>
    </location>
</feature>
<dbReference type="InterPro" id="IPR001054">
    <property type="entry name" value="A/G_cyclase"/>
</dbReference>
<proteinExistence type="predicted"/>
<dbReference type="GO" id="GO:0004383">
    <property type="term" value="F:guanylate cyclase activity"/>
    <property type="evidence" value="ECO:0007669"/>
    <property type="project" value="TreeGrafter"/>
</dbReference>
<reference evidence="9" key="2">
    <citation type="submission" date="2025-08" db="UniProtKB">
        <authorList>
            <consortium name="Ensembl"/>
        </authorList>
    </citation>
    <scope>IDENTIFICATION</scope>
</reference>
<keyword evidence="3" id="KW-0547">Nucleotide-binding</keyword>
<keyword evidence="5" id="KW-0472">Membrane</keyword>
<dbReference type="InterPro" id="IPR050401">
    <property type="entry name" value="Cyclic_nucleotide_synthase"/>
</dbReference>
<evidence type="ECO:0000256" key="6">
    <source>
        <dbReference type="ARBA" id="ARBA00023239"/>
    </source>
</evidence>
<evidence type="ECO:0000256" key="4">
    <source>
        <dbReference type="ARBA" id="ARBA00022989"/>
    </source>
</evidence>
<keyword evidence="6" id="KW-0456">Lyase</keyword>
<evidence type="ECO:0000256" key="7">
    <source>
        <dbReference type="SAM" id="MobiDB-lite"/>
    </source>
</evidence>
<organism evidence="9 10">
    <name type="scientific">Peromyscus maniculatus bairdii</name>
    <name type="common">Prairie deer mouse</name>
    <dbReference type="NCBI Taxonomy" id="230844"/>
    <lineage>
        <taxon>Eukaryota</taxon>
        <taxon>Metazoa</taxon>
        <taxon>Chordata</taxon>
        <taxon>Craniata</taxon>
        <taxon>Vertebrata</taxon>
        <taxon>Euteleostomi</taxon>
        <taxon>Mammalia</taxon>
        <taxon>Eutheria</taxon>
        <taxon>Euarchontoglires</taxon>
        <taxon>Glires</taxon>
        <taxon>Rodentia</taxon>
        <taxon>Myomorpha</taxon>
        <taxon>Muroidea</taxon>
        <taxon>Cricetidae</taxon>
        <taxon>Neotominae</taxon>
        <taxon>Peromyscus</taxon>
    </lineage>
</organism>
<dbReference type="GO" id="GO:0007168">
    <property type="term" value="P:receptor guanylyl cyclase signaling pathway"/>
    <property type="evidence" value="ECO:0007669"/>
    <property type="project" value="TreeGrafter"/>
</dbReference>
<dbReference type="GO" id="GO:0001653">
    <property type="term" value="F:peptide receptor activity"/>
    <property type="evidence" value="ECO:0007669"/>
    <property type="project" value="TreeGrafter"/>
</dbReference>
<dbReference type="CDD" id="cd07302">
    <property type="entry name" value="CHD"/>
    <property type="match status" value="1"/>
</dbReference>
<keyword evidence="4" id="KW-1133">Transmembrane helix</keyword>
<evidence type="ECO:0000256" key="2">
    <source>
        <dbReference type="ARBA" id="ARBA00022692"/>
    </source>
</evidence>
<reference evidence="9 10" key="1">
    <citation type="submission" date="2018-10" db="EMBL/GenBank/DDBJ databases">
        <title>Improved assembly of the deer mouse Peromyscus maniculatus genome.</title>
        <authorList>
            <person name="Lassance J.-M."/>
            <person name="Hoekstra H.E."/>
        </authorList>
    </citation>
    <scope>NUCLEOTIDE SEQUENCE [LARGE SCALE GENOMIC DNA]</scope>
</reference>
<keyword evidence="10" id="KW-1185">Reference proteome</keyword>
<dbReference type="PANTHER" id="PTHR11920:SF477">
    <property type="entry name" value="GUANYLATE CYCLASE D"/>
    <property type="match status" value="1"/>
</dbReference>
<comment type="subcellular location">
    <subcellularLocation>
        <location evidence="1">Membrane</location>
    </subcellularLocation>
</comment>
<dbReference type="GO" id="GO:0000166">
    <property type="term" value="F:nucleotide binding"/>
    <property type="evidence" value="ECO:0007669"/>
    <property type="project" value="UniProtKB-KW"/>
</dbReference>
<dbReference type="SUPFAM" id="SSF55073">
    <property type="entry name" value="Nucleotide cyclase"/>
    <property type="match status" value="1"/>
</dbReference>
<dbReference type="GeneTree" id="ENSGT00940000162702"/>
<dbReference type="Pfam" id="PF00211">
    <property type="entry name" value="Guanylate_cyc"/>
    <property type="match status" value="1"/>
</dbReference>
<dbReference type="PANTHER" id="PTHR11920">
    <property type="entry name" value="GUANYLYL CYCLASE"/>
    <property type="match status" value="1"/>
</dbReference>
<dbReference type="Gene3D" id="3.30.70.1230">
    <property type="entry name" value="Nucleotide cyclase"/>
    <property type="match status" value="1"/>
</dbReference>
<dbReference type="GO" id="GO:0035556">
    <property type="term" value="P:intracellular signal transduction"/>
    <property type="evidence" value="ECO:0007669"/>
    <property type="project" value="InterPro"/>
</dbReference>
<feature type="compositionally biased region" description="Basic and acidic residues" evidence="7">
    <location>
        <begin position="107"/>
        <end position="118"/>
    </location>
</feature>
<evidence type="ECO:0000313" key="9">
    <source>
        <dbReference type="Ensembl" id="ENSPEMP00000033527.1"/>
    </source>
</evidence>
<evidence type="ECO:0000313" key="10">
    <source>
        <dbReference type="Proteomes" id="UP000694547"/>
    </source>
</evidence>
<keyword evidence="2" id="KW-0812">Transmembrane</keyword>
<dbReference type="GO" id="GO:0004016">
    <property type="term" value="F:adenylate cyclase activity"/>
    <property type="evidence" value="ECO:0007669"/>
    <property type="project" value="TreeGrafter"/>
</dbReference>
<accession>A0A8C8W385</accession>
<evidence type="ECO:0000259" key="8">
    <source>
        <dbReference type="PROSITE" id="PS50125"/>
    </source>
</evidence>